<keyword evidence="1" id="KW-0812">Transmembrane</keyword>
<accession>A0ABX0DDP2</accession>
<protein>
    <submittedName>
        <fullName evidence="2">DUF4381 domain-containing protein</fullName>
    </submittedName>
</protein>
<name>A0ABX0DDP2_9MICC</name>
<dbReference type="Proteomes" id="UP000479226">
    <property type="component" value="Unassembled WGS sequence"/>
</dbReference>
<keyword evidence="3" id="KW-1185">Reference proteome</keyword>
<reference evidence="2 3" key="1">
    <citation type="submission" date="2020-02" db="EMBL/GenBank/DDBJ databases">
        <title>Genome sequence of the type strain DSM 27180 of Arthrobacter silviterrae.</title>
        <authorList>
            <person name="Gao J."/>
            <person name="Sun J."/>
        </authorList>
    </citation>
    <scope>NUCLEOTIDE SEQUENCE [LARGE SCALE GENOMIC DNA]</scope>
    <source>
        <strain evidence="2 3">DSM 27180</strain>
    </source>
</reference>
<evidence type="ECO:0000256" key="1">
    <source>
        <dbReference type="SAM" id="Phobius"/>
    </source>
</evidence>
<feature type="transmembrane region" description="Helical" evidence="1">
    <location>
        <begin position="41"/>
        <end position="62"/>
    </location>
</feature>
<dbReference type="EMBL" id="JAAKZI010000028">
    <property type="protein sequence ID" value="NGN84721.1"/>
    <property type="molecule type" value="Genomic_DNA"/>
</dbReference>
<sequence>MNPMIKPDVVSPVVLGGSIVAFPCTLYLVPATVANWPAPGWLIATTVIFLVISALLVLRWVFKVRRARRWKDNAKRLWQELADVKRTSATTTEVTVLSVEEVQPTGAWVTITWNQFGYRQPAWIEGAGGTYWPGSVLLITPDPNQVHIGQPWPPTYRIAESDCRAVAPAGGYGDG</sequence>
<evidence type="ECO:0000313" key="3">
    <source>
        <dbReference type="Proteomes" id="UP000479226"/>
    </source>
</evidence>
<dbReference type="RefSeq" id="WP_165182946.1">
    <property type="nucleotide sequence ID" value="NZ_JAAKZI010000028.1"/>
</dbReference>
<feature type="transmembrane region" description="Helical" evidence="1">
    <location>
        <begin position="9"/>
        <end position="29"/>
    </location>
</feature>
<proteinExistence type="predicted"/>
<gene>
    <name evidence="2" type="ORF">G6N77_14835</name>
</gene>
<organism evidence="2 3">
    <name type="scientific">Arthrobacter silviterrae</name>
    <dbReference type="NCBI Taxonomy" id="2026658"/>
    <lineage>
        <taxon>Bacteria</taxon>
        <taxon>Bacillati</taxon>
        <taxon>Actinomycetota</taxon>
        <taxon>Actinomycetes</taxon>
        <taxon>Micrococcales</taxon>
        <taxon>Micrococcaceae</taxon>
        <taxon>Arthrobacter</taxon>
    </lineage>
</organism>
<comment type="caution">
    <text evidence="2">The sequence shown here is derived from an EMBL/GenBank/DDBJ whole genome shotgun (WGS) entry which is preliminary data.</text>
</comment>
<keyword evidence="1" id="KW-1133">Transmembrane helix</keyword>
<evidence type="ECO:0000313" key="2">
    <source>
        <dbReference type="EMBL" id="NGN84721.1"/>
    </source>
</evidence>
<keyword evidence="1" id="KW-0472">Membrane</keyword>